<dbReference type="FunFam" id="2.40.70.10:FF:000024">
    <property type="entry name" value="Endothiapepsin"/>
    <property type="match status" value="1"/>
</dbReference>
<dbReference type="SUPFAM" id="SSF50630">
    <property type="entry name" value="Acid proteases"/>
    <property type="match status" value="1"/>
</dbReference>
<dbReference type="PROSITE" id="PS51767">
    <property type="entry name" value="PEPTIDASE_A1"/>
    <property type="match status" value="1"/>
</dbReference>
<reference evidence="10 11" key="1">
    <citation type="submission" date="2017-06" db="EMBL/GenBank/DDBJ databases">
        <title>Draft genome sequence of a variant of Elsinoe murrayae.</title>
        <authorList>
            <person name="Cheng Q."/>
        </authorList>
    </citation>
    <scope>NUCLEOTIDE SEQUENCE [LARGE SCALE GENOMIC DNA]</scope>
    <source>
        <strain evidence="10 11">CQ-2017a</strain>
    </source>
</reference>
<dbReference type="Pfam" id="PF00026">
    <property type="entry name" value="Asp"/>
    <property type="match status" value="1"/>
</dbReference>
<keyword evidence="2" id="KW-0645">Protease</keyword>
<keyword evidence="3" id="KW-0064">Aspartyl protease</keyword>
<keyword evidence="5" id="KW-0325">Glycoprotein</keyword>
<evidence type="ECO:0000313" key="10">
    <source>
        <dbReference type="EMBL" id="PNS16000.1"/>
    </source>
</evidence>
<evidence type="ECO:0000256" key="1">
    <source>
        <dbReference type="ARBA" id="ARBA00007447"/>
    </source>
</evidence>
<dbReference type="AlphaFoldDB" id="A0A2K1QMA6"/>
<keyword evidence="11" id="KW-1185">Reference proteome</keyword>
<dbReference type="CDD" id="cd06097">
    <property type="entry name" value="Aspergillopepsin_like"/>
    <property type="match status" value="1"/>
</dbReference>
<dbReference type="FunFam" id="2.40.70.10:FF:000026">
    <property type="entry name" value="Endothiapepsin"/>
    <property type="match status" value="1"/>
</dbReference>
<evidence type="ECO:0000256" key="2">
    <source>
        <dbReference type="ARBA" id="ARBA00022670"/>
    </source>
</evidence>
<evidence type="ECO:0000256" key="5">
    <source>
        <dbReference type="ARBA" id="ARBA00023180"/>
    </source>
</evidence>
<proteinExistence type="inferred from homology"/>
<dbReference type="OrthoDB" id="2747330at2759"/>
<dbReference type="PRINTS" id="PR00792">
    <property type="entry name" value="PEPSIN"/>
</dbReference>
<evidence type="ECO:0000259" key="9">
    <source>
        <dbReference type="PROSITE" id="PS51767"/>
    </source>
</evidence>
<organism evidence="10 11">
    <name type="scientific">Sphaceloma murrayae</name>
    <dbReference type="NCBI Taxonomy" id="2082308"/>
    <lineage>
        <taxon>Eukaryota</taxon>
        <taxon>Fungi</taxon>
        <taxon>Dikarya</taxon>
        <taxon>Ascomycota</taxon>
        <taxon>Pezizomycotina</taxon>
        <taxon>Dothideomycetes</taxon>
        <taxon>Dothideomycetidae</taxon>
        <taxon>Myriangiales</taxon>
        <taxon>Elsinoaceae</taxon>
        <taxon>Sphaceloma</taxon>
    </lineage>
</organism>
<dbReference type="InterPro" id="IPR001461">
    <property type="entry name" value="Aspartic_peptidase_A1"/>
</dbReference>
<protein>
    <submittedName>
        <fullName evidence="10">Rhizopuspepsin</fullName>
    </submittedName>
</protein>
<dbReference type="GO" id="GO:0004190">
    <property type="term" value="F:aspartic-type endopeptidase activity"/>
    <property type="evidence" value="ECO:0007669"/>
    <property type="project" value="UniProtKB-KW"/>
</dbReference>
<dbReference type="InParanoid" id="A0A2K1QMA6"/>
<feature type="active site" evidence="7">
    <location>
        <position position="287"/>
    </location>
</feature>
<comment type="caution">
    <text evidence="10">The sequence shown here is derived from an EMBL/GenBank/DDBJ whole genome shotgun (WGS) entry which is preliminary data.</text>
</comment>
<keyword evidence="8" id="KW-0732">Signal</keyword>
<sequence length="398" mass="40870">MHGLQTSAIAAALFGLSMAAPAEQVGKKSFSVQQVAAGPKKVIHPAKTMLNTYAKYGKLNVVPDAVKAAAATQSGTVAANPQDYDAAYLSPVTVGGKVLNLDFDTGSSDLWVYSTLQSTSQTSGHAVYNPSTSGTLKSGYTWKISYGDGSGAGGRVYADKVVVGGVTATSQAVEAATSVSTQFQNDVDNDGLLGLAFSTINTVSPTKQTTFFDTVKSTLPSALFAVRLRKGAAGSYDFGFIDSSKYSGAITYVAADSSQGFWGFTAGGYQVGSSAAVSTSIGKSIADTGTSLLYLPSSVVTAYYRQVSGSSNSADQGGYIFPCTATLPNFTVKIGTGSFVIPGSYINFAPIGDGTCFGGIQSNTGLGLTIFGDIFLKAVYAVFDQSTGSPRLGFATGK</sequence>
<dbReference type="PANTHER" id="PTHR47966:SF2">
    <property type="entry name" value="ASPERGILLOPEPSIN-1-RELATED"/>
    <property type="match status" value="1"/>
</dbReference>
<dbReference type="InterPro" id="IPR033121">
    <property type="entry name" value="PEPTIDASE_A1"/>
</dbReference>
<dbReference type="InterPro" id="IPR034163">
    <property type="entry name" value="Aspergillopepsin-like_cat_dom"/>
</dbReference>
<dbReference type="InterPro" id="IPR021109">
    <property type="entry name" value="Peptidase_aspartic_dom_sf"/>
</dbReference>
<gene>
    <name evidence="10" type="ORF">CAC42_4401</name>
</gene>
<dbReference type="Gene3D" id="2.40.70.10">
    <property type="entry name" value="Acid Proteases"/>
    <property type="match status" value="2"/>
</dbReference>
<evidence type="ECO:0000256" key="8">
    <source>
        <dbReference type="SAM" id="SignalP"/>
    </source>
</evidence>
<comment type="similarity">
    <text evidence="1">Belongs to the peptidase A1 family.</text>
</comment>
<comment type="function">
    <text evidence="6">Secreted aspartic endopeptidase that allows assimilation of proteinaceous substrates. The scissile peptide bond is attacked by a nucleophilic water molecule activated by two aspartic residues in the active site. Shows a broad primary substrate specificity. Favors hydrophobic residues at the P1 and P1' positions.</text>
</comment>
<evidence type="ECO:0000256" key="7">
    <source>
        <dbReference type="PIRSR" id="PIRSR601461-1"/>
    </source>
</evidence>
<feature type="signal peptide" evidence="8">
    <location>
        <begin position="1"/>
        <end position="19"/>
    </location>
</feature>
<keyword evidence="4" id="KW-0378">Hydrolase</keyword>
<feature type="domain" description="Peptidase A1" evidence="9">
    <location>
        <begin position="88"/>
        <end position="395"/>
    </location>
</feature>
<name>A0A2K1QMA6_9PEZI</name>
<evidence type="ECO:0000256" key="3">
    <source>
        <dbReference type="ARBA" id="ARBA00022750"/>
    </source>
</evidence>
<dbReference type="PANTHER" id="PTHR47966">
    <property type="entry name" value="BETA-SITE APP-CLEAVING ENZYME, ISOFORM A-RELATED"/>
    <property type="match status" value="1"/>
</dbReference>
<accession>A0A2K1QMA6</accession>
<evidence type="ECO:0000313" key="11">
    <source>
        <dbReference type="Proteomes" id="UP000243797"/>
    </source>
</evidence>
<dbReference type="Proteomes" id="UP000243797">
    <property type="component" value="Unassembled WGS sequence"/>
</dbReference>
<dbReference type="GO" id="GO:0006508">
    <property type="term" value="P:proteolysis"/>
    <property type="evidence" value="ECO:0007669"/>
    <property type="project" value="UniProtKB-KW"/>
</dbReference>
<feature type="active site" evidence="7">
    <location>
        <position position="104"/>
    </location>
</feature>
<dbReference type="EMBL" id="NKHZ01000060">
    <property type="protein sequence ID" value="PNS16000.1"/>
    <property type="molecule type" value="Genomic_DNA"/>
</dbReference>
<dbReference type="STRING" id="2082308.A0A2K1QMA6"/>
<evidence type="ECO:0000256" key="6">
    <source>
        <dbReference type="ARBA" id="ARBA00055396"/>
    </source>
</evidence>
<feature type="chain" id="PRO_5014466716" evidence="8">
    <location>
        <begin position="20"/>
        <end position="398"/>
    </location>
</feature>
<evidence type="ECO:0000256" key="4">
    <source>
        <dbReference type="ARBA" id="ARBA00022801"/>
    </source>
</evidence>